<dbReference type="RefSeq" id="WP_102525239.1">
    <property type="nucleotide sequence ID" value="NZ_LT960612.1"/>
</dbReference>
<gene>
    <name evidence="1" type="ORF">VTAP4600_B1564</name>
</gene>
<evidence type="ECO:0000313" key="2">
    <source>
        <dbReference type="Proteomes" id="UP000235828"/>
    </source>
</evidence>
<dbReference type="AlphaFoldDB" id="A0A2N8ZMP1"/>
<accession>A0A2N8ZMP1</accession>
<dbReference type="OrthoDB" id="8563970at2"/>
<proteinExistence type="predicted"/>
<reference evidence="1 2" key="1">
    <citation type="submission" date="2017-10" db="EMBL/GenBank/DDBJ databases">
        <authorList>
            <person name="Banno H."/>
            <person name="Chua N.-H."/>
        </authorList>
    </citation>
    <scope>NUCLEOTIDE SEQUENCE [LARGE SCALE GENOMIC DNA]</scope>
    <source>
        <strain evidence="1">Vibrio tapetis CECT4600</strain>
    </source>
</reference>
<dbReference type="KEGG" id="vta:B1564"/>
<dbReference type="EMBL" id="LT960612">
    <property type="protein sequence ID" value="SON53175.1"/>
    <property type="molecule type" value="Genomic_DNA"/>
</dbReference>
<dbReference type="Proteomes" id="UP000235828">
    <property type="component" value="Chromosome B"/>
</dbReference>
<name>A0A2N8ZMP1_9VIBR</name>
<keyword evidence="2" id="KW-1185">Reference proteome</keyword>
<protein>
    <submittedName>
        <fullName evidence="1">Uncharacterized protein</fullName>
    </submittedName>
</protein>
<sequence length="90" mass="10407">MTTEQDSVMSGDDLREIVENQLNDGDPIKVKETLMRLMMTGTKREEAIEMMACALALEVFDVMKNESAFNLKRYNSHLDELPEMSWMDED</sequence>
<evidence type="ECO:0000313" key="1">
    <source>
        <dbReference type="EMBL" id="SON53175.1"/>
    </source>
</evidence>
<organism evidence="1 2">
    <name type="scientific">Vibrio tapetis subsp. tapetis</name>
    <dbReference type="NCBI Taxonomy" id="1671868"/>
    <lineage>
        <taxon>Bacteria</taxon>
        <taxon>Pseudomonadati</taxon>
        <taxon>Pseudomonadota</taxon>
        <taxon>Gammaproteobacteria</taxon>
        <taxon>Vibrionales</taxon>
        <taxon>Vibrionaceae</taxon>
        <taxon>Vibrio</taxon>
    </lineage>
</organism>